<dbReference type="InterPro" id="IPR035979">
    <property type="entry name" value="RBD_domain_sf"/>
</dbReference>
<sequence>MSAALDMTLDDIIKNNKKSGSGNPRGRSRPGPGSGPGPARRLPNRAVNRAAPYSGAKHDLYGDQHVAAAAFPAQGGRAPSIETGTKLYISNLDYGVSNDDIKVFNLFSVCFY</sequence>
<dbReference type="GO" id="GO:0006406">
    <property type="term" value="P:mRNA export from nucleus"/>
    <property type="evidence" value="ECO:0007669"/>
    <property type="project" value="TreeGrafter"/>
</dbReference>
<evidence type="ECO:0000313" key="3">
    <source>
        <dbReference type="EMBL" id="MCI23245.1"/>
    </source>
</evidence>
<dbReference type="PANTHER" id="PTHR19965">
    <property type="entry name" value="RNA AND EXPORT FACTOR BINDING PROTEIN"/>
    <property type="match status" value="1"/>
</dbReference>
<feature type="region of interest" description="Disordered" evidence="2">
    <location>
        <begin position="1"/>
        <end position="55"/>
    </location>
</feature>
<dbReference type="GO" id="GO:0003729">
    <property type="term" value="F:mRNA binding"/>
    <property type="evidence" value="ECO:0007669"/>
    <property type="project" value="TreeGrafter"/>
</dbReference>
<keyword evidence="1" id="KW-0694">RNA-binding</keyword>
<dbReference type="PANTHER" id="PTHR19965:SF35">
    <property type="entry name" value="RNA ANNEALING PROTEIN YRA1"/>
    <property type="match status" value="1"/>
</dbReference>
<evidence type="ECO:0000256" key="2">
    <source>
        <dbReference type="SAM" id="MobiDB-lite"/>
    </source>
</evidence>
<accession>A0A392QIX0</accession>
<name>A0A392QIX0_9FABA</name>
<proteinExistence type="predicted"/>
<dbReference type="InterPro" id="IPR051229">
    <property type="entry name" value="ALYREF_mRNA_export"/>
</dbReference>
<dbReference type="SUPFAM" id="SSF54928">
    <property type="entry name" value="RNA-binding domain, RBD"/>
    <property type="match status" value="1"/>
</dbReference>
<comment type="caution">
    <text evidence="3">The sequence shown here is derived from an EMBL/GenBank/DDBJ whole genome shotgun (WGS) entry which is preliminary data.</text>
</comment>
<protein>
    <submittedName>
        <fullName evidence="3">THO complex subunit 4-like</fullName>
    </submittedName>
</protein>
<feature type="compositionally biased region" description="Low complexity" evidence="2">
    <location>
        <begin position="19"/>
        <end position="41"/>
    </location>
</feature>
<organism evidence="3 4">
    <name type="scientific">Trifolium medium</name>
    <dbReference type="NCBI Taxonomy" id="97028"/>
    <lineage>
        <taxon>Eukaryota</taxon>
        <taxon>Viridiplantae</taxon>
        <taxon>Streptophyta</taxon>
        <taxon>Embryophyta</taxon>
        <taxon>Tracheophyta</taxon>
        <taxon>Spermatophyta</taxon>
        <taxon>Magnoliopsida</taxon>
        <taxon>eudicotyledons</taxon>
        <taxon>Gunneridae</taxon>
        <taxon>Pentapetalae</taxon>
        <taxon>rosids</taxon>
        <taxon>fabids</taxon>
        <taxon>Fabales</taxon>
        <taxon>Fabaceae</taxon>
        <taxon>Papilionoideae</taxon>
        <taxon>50 kb inversion clade</taxon>
        <taxon>NPAAA clade</taxon>
        <taxon>Hologalegina</taxon>
        <taxon>IRL clade</taxon>
        <taxon>Trifolieae</taxon>
        <taxon>Trifolium</taxon>
    </lineage>
</organism>
<reference evidence="3 4" key="1">
    <citation type="journal article" date="2018" name="Front. Plant Sci.">
        <title>Red Clover (Trifolium pratense) and Zigzag Clover (T. medium) - A Picture of Genomic Similarities and Differences.</title>
        <authorList>
            <person name="Dluhosova J."/>
            <person name="Istvanek J."/>
            <person name="Nedelnik J."/>
            <person name="Repkova J."/>
        </authorList>
    </citation>
    <scope>NUCLEOTIDE SEQUENCE [LARGE SCALE GENOMIC DNA]</scope>
    <source>
        <strain evidence="4">cv. 10/8</strain>
        <tissue evidence="3">Leaf</tissue>
    </source>
</reference>
<dbReference type="AlphaFoldDB" id="A0A392QIX0"/>
<evidence type="ECO:0000256" key="1">
    <source>
        <dbReference type="ARBA" id="ARBA00022884"/>
    </source>
</evidence>
<keyword evidence="4" id="KW-1185">Reference proteome</keyword>
<evidence type="ECO:0000313" key="4">
    <source>
        <dbReference type="Proteomes" id="UP000265520"/>
    </source>
</evidence>
<dbReference type="EMBL" id="LXQA010134939">
    <property type="protein sequence ID" value="MCI23245.1"/>
    <property type="molecule type" value="Genomic_DNA"/>
</dbReference>
<dbReference type="Proteomes" id="UP000265520">
    <property type="component" value="Unassembled WGS sequence"/>
</dbReference>
<dbReference type="GO" id="GO:0005634">
    <property type="term" value="C:nucleus"/>
    <property type="evidence" value="ECO:0007669"/>
    <property type="project" value="TreeGrafter"/>
</dbReference>